<dbReference type="AlphaFoldDB" id="A0A6C0KS70"/>
<dbReference type="EMBL" id="MN740961">
    <property type="protein sequence ID" value="QHU19996.1"/>
    <property type="molecule type" value="Genomic_DNA"/>
</dbReference>
<protein>
    <submittedName>
        <fullName evidence="1">Uncharacterized protein</fullName>
    </submittedName>
</protein>
<evidence type="ECO:0000313" key="1">
    <source>
        <dbReference type="EMBL" id="QHU19996.1"/>
    </source>
</evidence>
<name>A0A6C0KS70_9ZZZZ</name>
<sequence>MSKHSLSSYIKDYFIPMMDIPIDESVKNNFLSAIDKKNRKEVELWYPEILKTAIISGDHNQCKIHFNRMRFDINAEIGTTFPFVYDIEFS</sequence>
<reference evidence="1" key="1">
    <citation type="journal article" date="2020" name="Nature">
        <title>Giant virus diversity and host interactions through global metagenomics.</title>
        <authorList>
            <person name="Schulz F."/>
            <person name="Roux S."/>
            <person name="Paez-Espino D."/>
            <person name="Jungbluth S."/>
            <person name="Walsh D.A."/>
            <person name="Denef V.J."/>
            <person name="McMahon K.D."/>
            <person name="Konstantinidis K.T."/>
            <person name="Eloe-Fadrosh E.A."/>
            <person name="Kyrpides N.C."/>
            <person name="Woyke T."/>
        </authorList>
    </citation>
    <scope>NUCLEOTIDE SEQUENCE</scope>
    <source>
        <strain evidence="1">GVMAG-S-3300013014-136</strain>
    </source>
</reference>
<proteinExistence type="predicted"/>
<accession>A0A6C0KS70</accession>
<organism evidence="1">
    <name type="scientific">viral metagenome</name>
    <dbReference type="NCBI Taxonomy" id="1070528"/>
    <lineage>
        <taxon>unclassified sequences</taxon>
        <taxon>metagenomes</taxon>
        <taxon>organismal metagenomes</taxon>
    </lineage>
</organism>